<organism evidence="2">
    <name type="scientific">Arundo donax</name>
    <name type="common">Giant reed</name>
    <name type="synonym">Donax arundinaceus</name>
    <dbReference type="NCBI Taxonomy" id="35708"/>
    <lineage>
        <taxon>Eukaryota</taxon>
        <taxon>Viridiplantae</taxon>
        <taxon>Streptophyta</taxon>
        <taxon>Embryophyta</taxon>
        <taxon>Tracheophyta</taxon>
        <taxon>Spermatophyta</taxon>
        <taxon>Magnoliopsida</taxon>
        <taxon>Liliopsida</taxon>
        <taxon>Poales</taxon>
        <taxon>Poaceae</taxon>
        <taxon>PACMAD clade</taxon>
        <taxon>Arundinoideae</taxon>
        <taxon>Arundineae</taxon>
        <taxon>Arundo</taxon>
    </lineage>
</organism>
<feature type="domain" description="NLP1-9 GAF" evidence="1">
    <location>
        <begin position="2"/>
        <end position="89"/>
    </location>
</feature>
<dbReference type="EMBL" id="GBRH01200013">
    <property type="protein sequence ID" value="JAD97882.1"/>
    <property type="molecule type" value="Transcribed_RNA"/>
</dbReference>
<name>A0A0A9EPB3_ARUDO</name>
<proteinExistence type="predicted"/>
<evidence type="ECO:0000259" key="1">
    <source>
        <dbReference type="Pfam" id="PF22922"/>
    </source>
</evidence>
<dbReference type="AlphaFoldDB" id="A0A0A9EPB3"/>
<evidence type="ECO:0000313" key="2">
    <source>
        <dbReference type="EMBL" id="JAD97882.1"/>
    </source>
</evidence>
<dbReference type="InterPro" id="IPR045012">
    <property type="entry name" value="NLP"/>
</dbReference>
<dbReference type="InterPro" id="IPR055081">
    <property type="entry name" value="NLP1-9_GAF"/>
</dbReference>
<protein>
    <recommendedName>
        <fullName evidence="1">NLP1-9 GAF domain-containing protein</fullName>
    </recommendedName>
</protein>
<dbReference type="GO" id="GO:0003700">
    <property type="term" value="F:DNA-binding transcription factor activity"/>
    <property type="evidence" value="ECO:0007669"/>
    <property type="project" value="InterPro"/>
</dbReference>
<dbReference type="Pfam" id="PF22922">
    <property type="entry name" value="GAF_NLP"/>
    <property type="match status" value="1"/>
</dbReference>
<accession>A0A0A9EPB3</accession>
<sequence>MCNEGHQAALVEMLEIVTVICEELKLPLAQTWVTCKYQNLQMHCGGVKKRGFNAHGSCVQELCMSTSDVAFHVVDARMWRFRDACATYRRNKECPERHLSHVDHAFREMSLYSLKWIIPLFTMLVCLN</sequence>
<reference evidence="2" key="1">
    <citation type="submission" date="2014-09" db="EMBL/GenBank/DDBJ databases">
        <authorList>
            <person name="Magalhaes I.L.F."/>
            <person name="Oliveira U."/>
            <person name="Santos F.R."/>
            <person name="Vidigal T.H.D.A."/>
            <person name="Brescovit A.D."/>
            <person name="Santos A.J."/>
        </authorList>
    </citation>
    <scope>NUCLEOTIDE SEQUENCE</scope>
    <source>
        <tissue evidence="2">Shoot tissue taken approximately 20 cm above the soil surface</tissue>
    </source>
</reference>
<dbReference type="PANTHER" id="PTHR32002:SF28">
    <property type="entry name" value="PROTEIN NLP6"/>
    <property type="match status" value="1"/>
</dbReference>
<reference evidence="2" key="2">
    <citation type="journal article" date="2015" name="Data Brief">
        <title>Shoot transcriptome of the giant reed, Arundo donax.</title>
        <authorList>
            <person name="Barrero R.A."/>
            <person name="Guerrero F.D."/>
            <person name="Moolhuijzen P."/>
            <person name="Goolsby J.A."/>
            <person name="Tidwell J."/>
            <person name="Bellgard S.E."/>
            <person name="Bellgard M.I."/>
        </authorList>
    </citation>
    <scope>NUCLEOTIDE SEQUENCE</scope>
    <source>
        <tissue evidence="2">Shoot tissue taken approximately 20 cm above the soil surface</tissue>
    </source>
</reference>
<dbReference type="PANTHER" id="PTHR32002">
    <property type="entry name" value="PROTEIN NLP8"/>
    <property type="match status" value="1"/>
</dbReference>